<name>A0A1W1UT58_9DEIO</name>
<dbReference type="InterPro" id="IPR037053">
    <property type="entry name" value="Phage_tail_collar_dom_sf"/>
</dbReference>
<dbReference type="Pfam" id="PF07484">
    <property type="entry name" value="Collar"/>
    <property type="match status" value="1"/>
</dbReference>
<gene>
    <name evidence="3" type="ORF">SAMN00790413_04929</name>
</gene>
<evidence type="ECO:0000256" key="1">
    <source>
        <dbReference type="SAM" id="MobiDB-lite"/>
    </source>
</evidence>
<dbReference type="STRING" id="695939.SAMN00790413_04929"/>
<dbReference type="InterPro" id="IPR011083">
    <property type="entry name" value="Phage_tail_collar_dom"/>
</dbReference>
<organism evidence="3 4">
    <name type="scientific">Deinococcus hopiensis KR-140</name>
    <dbReference type="NCBI Taxonomy" id="695939"/>
    <lineage>
        <taxon>Bacteria</taxon>
        <taxon>Thermotogati</taxon>
        <taxon>Deinococcota</taxon>
        <taxon>Deinococci</taxon>
        <taxon>Deinococcales</taxon>
        <taxon>Deinococcaceae</taxon>
        <taxon>Deinococcus</taxon>
    </lineage>
</organism>
<evidence type="ECO:0000313" key="4">
    <source>
        <dbReference type="Proteomes" id="UP000192582"/>
    </source>
</evidence>
<protein>
    <submittedName>
        <fullName evidence="3">Microcystin-dependent protein</fullName>
    </submittedName>
</protein>
<sequence>MDPFVGEIRLFSGNFAPNGWALCDGQVLSISQNTALFSLLGSMYGGNGTSTFALPDLRGRAAMHRGSAPGLTSRYIGDVGGSETVTLVSNELPPHTHTVRAVSDPAESNAGNAKALARSSELTAYASDSPGTSLAADSVSTAGGDQPHNNMPPYLTLNYIIALQGIYPSRS</sequence>
<dbReference type="AlphaFoldDB" id="A0A1W1UT58"/>
<evidence type="ECO:0000313" key="3">
    <source>
        <dbReference type="EMBL" id="SMB83904.1"/>
    </source>
</evidence>
<keyword evidence="4" id="KW-1185">Reference proteome</keyword>
<dbReference type="EMBL" id="FWWU01000007">
    <property type="protein sequence ID" value="SMB83904.1"/>
    <property type="molecule type" value="Genomic_DNA"/>
</dbReference>
<feature type="region of interest" description="Disordered" evidence="1">
    <location>
        <begin position="127"/>
        <end position="147"/>
    </location>
</feature>
<dbReference type="RefSeq" id="WP_084046616.1">
    <property type="nucleotide sequence ID" value="NZ_FWWU01000007.1"/>
</dbReference>
<dbReference type="CDD" id="cd22641">
    <property type="entry name" value="C24-like"/>
    <property type="match status" value="1"/>
</dbReference>
<dbReference type="Gene3D" id="3.90.1340.10">
    <property type="entry name" value="Phage tail collar domain"/>
    <property type="match status" value="1"/>
</dbReference>
<feature type="compositionally biased region" description="Polar residues" evidence="1">
    <location>
        <begin position="138"/>
        <end position="147"/>
    </location>
</feature>
<accession>A0A1W1UT58</accession>
<reference evidence="3 4" key="1">
    <citation type="submission" date="2017-04" db="EMBL/GenBank/DDBJ databases">
        <authorList>
            <person name="Afonso C.L."/>
            <person name="Miller P.J."/>
            <person name="Scott M.A."/>
            <person name="Spackman E."/>
            <person name="Goraichik I."/>
            <person name="Dimitrov K.M."/>
            <person name="Suarez D.L."/>
            <person name="Swayne D.E."/>
        </authorList>
    </citation>
    <scope>NUCLEOTIDE SEQUENCE [LARGE SCALE GENOMIC DNA]</scope>
    <source>
        <strain evidence="3 4">KR-140</strain>
    </source>
</reference>
<dbReference type="OrthoDB" id="68135at2"/>
<feature type="domain" description="Phage tail collar" evidence="2">
    <location>
        <begin position="6"/>
        <end position="61"/>
    </location>
</feature>
<dbReference type="Proteomes" id="UP000192582">
    <property type="component" value="Unassembled WGS sequence"/>
</dbReference>
<proteinExistence type="predicted"/>
<evidence type="ECO:0000259" key="2">
    <source>
        <dbReference type="Pfam" id="PF07484"/>
    </source>
</evidence>
<dbReference type="SUPFAM" id="SSF88874">
    <property type="entry name" value="Receptor-binding domain of short tail fibre protein gp12"/>
    <property type="match status" value="1"/>
</dbReference>